<feature type="compositionally biased region" description="Low complexity" evidence="1">
    <location>
        <begin position="284"/>
        <end position="303"/>
    </location>
</feature>
<organism evidence="2 3">
    <name type="scientific">Niveomyces insectorum RCEF 264</name>
    <dbReference type="NCBI Taxonomy" id="1081102"/>
    <lineage>
        <taxon>Eukaryota</taxon>
        <taxon>Fungi</taxon>
        <taxon>Dikarya</taxon>
        <taxon>Ascomycota</taxon>
        <taxon>Pezizomycotina</taxon>
        <taxon>Sordariomycetes</taxon>
        <taxon>Hypocreomycetidae</taxon>
        <taxon>Hypocreales</taxon>
        <taxon>Cordycipitaceae</taxon>
        <taxon>Niveomyces</taxon>
    </lineage>
</organism>
<evidence type="ECO:0000256" key="1">
    <source>
        <dbReference type="SAM" id="MobiDB-lite"/>
    </source>
</evidence>
<dbReference type="AlphaFoldDB" id="A0A167RYB4"/>
<feature type="compositionally biased region" description="Polar residues" evidence="1">
    <location>
        <begin position="617"/>
        <end position="628"/>
    </location>
</feature>
<feature type="compositionally biased region" description="Polar residues" evidence="1">
    <location>
        <begin position="558"/>
        <end position="575"/>
    </location>
</feature>
<keyword evidence="3" id="KW-1185">Reference proteome</keyword>
<feature type="region of interest" description="Disordered" evidence="1">
    <location>
        <begin position="331"/>
        <end position="475"/>
    </location>
</feature>
<feature type="compositionally biased region" description="Basic and acidic residues" evidence="1">
    <location>
        <begin position="227"/>
        <end position="237"/>
    </location>
</feature>
<evidence type="ECO:0008006" key="4">
    <source>
        <dbReference type="Google" id="ProtNLM"/>
    </source>
</evidence>
<feature type="compositionally biased region" description="Basic and acidic residues" evidence="1">
    <location>
        <begin position="434"/>
        <end position="443"/>
    </location>
</feature>
<dbReference type="Proteomes" id="UP000076874">
    <property type="component" value="Unassembled WGS sequence"/>
</dbReference>
<dbReference type="STRING" id="1081102.A0A167RYB4"/>
<accession>A0A167RYB4</accession>
<feature type="compositionally biased region" description="Gly residues" evidence="1">
    <location>
        <begin position="578"/>
        <end position="587"/>
    </location>
</feature>
<sequence>MALQAAYRQFLHSPNSSQLAADAALYYVTTLTVVHGATEIIKHLSSQHTQLKKKKEAFLSAVESSTGLAVEVDTTIEFLTGGSAYLPRLDDNFLADRVVYLPITHFVSFNADGKILQIRQSWDQGALLKQIEVIGKSGRNWPIHDGAEQAKLIAGAVGVSGVEGAAAATSSAASAAAAVPAVARSRGNSNAMRDPHASLELFATRDELESVPDAVVAPYAGVRPRQRDVTEILHDEPTTDDEDAVARSVISPYAGRRPRQRSFTEILGDDDEDDEQLRESADNGSPSSRGYAASSRGRSRSPSKVVAPKAGLNRKFQPVRVFEADEAAAAALDANSPGASRSPERSYRPHPKKFNHFDFADGSDPQDAPKAGVTFDTMPKSKHASHWSYDDFATPQKPPPRPPRGQEVRHFALGGDEVPETPSAASRKPAPVRPRRDAEKHFEFEDDGVPSGDPRPAARPRGAGHNDGLGLYENNLYKEDGSAPTPGPARALGNITNLRDRSKIFEAHFTMTDEAQTPTGAGPTAAPIGDDRVKAVKMMESSWASTFEDDAAGEQKENNNPIPGTNIVANDSGNRGIQVGGDGMGGKKSGRSWSFGDDDDAANASGMGPSIPGKKQGTANQASDFWDF</sequence>
<reference evidence="2 3" key="1">
    <citation type="journal article" date="2016" name="Genome Biol. Evol.">
        <title>Divergent and convergent evolution of fungal pathogenicity.</title>
        <authorList>
            <person name="Shang Y."/>
            <person name="Xiao G."/>
            <person name="Zheng P."/>
            <person name="Cen K."/>
            <person name="Zhan S."/>
            <person name="Wang C."/>
        </authorList>
    </citation>
    <scope>NUCLEOTIDE SEQUENCE [LARGE SCALE GENOMIC DNA]</scope>
    <source>
        <strain evidence="2 3">RCEF 264</strain>
    </source>
</reference>
<dbReference type="EMBL" id="AZHD01000011">
    <property type="protein sequence ID" value="OAA59056.1"/>
    <property type="molecule type" value="Genomic_DNA"/>
</dbReference>
<gene>
    <name evidence="2" type="ORF">SPI_06258</name>
</gene>
<comment type="caution">
    <text evidence="2">The sequence shown here is derived from an EMBL/GenBank/DDBJ whole genome shotgun (WGS) entry which is preliminary data.</text>
</comment>
<feature type="region of interest" description="Disordered" evidence="1">
    <location>
        <begin position="545"/>
        <end position="628"/>
    </location>
</feature>
<dbReference type="SUPFAM" id="SSF54427">
    <property type="entry name" value="NTF2-like"/>
    <property type="match status" value="1"/>
</dbReference>
<protein>
    <recommendedName>
        <fullName evidence="4">Ntf2-like protein</fullName>
    </recommendedName>
</protein>
<feature type="compositionally biased region" description="Acidic residues" evidence="1">
    <location>
        <begin position="267"/>
        <end position="276"/>
    </location>
</feature>
<evidence type="ECO:0000313" key="3">
    <source>
        <dbReference type="Proteomes" id="UP000076874"/>
    </source>
</evidence>
<name>A0A167RYB4_9HYPO</name>
<dbReference type="InterPro" id="IPR032710">
    <property type="entry name" value="NTF2-like_dom_sf"/>
</dbReference>
<proteinExistence type="predicted"/>
<evidence type="ECO:0000313" key="2">
    <source>
        <dbReference type="EMBL" id="OAA59056.1"/>
    </source>
</evidence>
<feature type="region of interest" description="Disordered" evidence="1">
    <location>
        <begin position="227"/>
        <end position="310"/>
    </location>
</feature>
<dbReference type="OrthoDB" id="1162399at2759"/>